<name>A0ABV5YD02_9ACTN</name>
<dbReference type="Proteomes" id="UP001589627">
    <property type="component" value="Unassembled WGS sequence"/>
</dbReference>
<gene>
    <name evidence="2" type="ORF">ACFFNX_12020</name>
</gene>
<accession>A0ABV5YD02</accession>
<keyword evidence="3" id="KW-1185">Reference proteome</keyword>
<reference evidence="2 3" key="1">
    <citation type="submission" date="2024-09" db="EMBL/GenBank/DDBJ databases">
        <authorList>
            <person name="Sun Q."/>
            <person name="Mori K."/>
        </authorList>
    </citation>
    <scope>NUCLEOTIDE SEQUENCE [LARGE SCALE GENOMIC DNA]</scope>
    <source>
        <strain evidence="2 3">TBRC 0563</strain>
    </source>
</reference>
<feature type="region of interest" description="Disordered" evidence="1">
    <location>
        <begin position="1"/>
        <end position="24"/>
    </location>
</feature>
<dbReference type="RefSeq" id="WP_378199512.1">
    <property type="nucleotide sequence ID" value="NZ_JBHLZP010000066.1"/>
</dbReference>
<proteinExistence type="predicted"/>
<comment type="caution">
    <text evidence="2">The sequence shown here is derived from an EMBL/GenBank/DDBJ whole genome shotgun (WGS) entry which is preliminary data.</text>
</comment>
<dbReference type="EMBL" id="JBHLZP010000066">
    <property type="protein sequence ID" value="MFB9832911.1"/>
    <property type="molecule type" value="Genomic_DNA"/>
</dbReference>
<evidence type="ECO:0000313" key="3">
    <source>
        <dbReference type="Proteomes" id="UP001589627"/>
    </source>
</evidence>
<evidence type="ECO:0000256" key="1">
    <source>
        <dbReference type="SAM" id="MobiDB-lite"/>
    </source>
</evidence>
<protein>
    <submittedName>
        <fullName evidence="2">Uncharacterized protein</fullName>
    </submittedName>
</protein>
<sequence length="103" mass="11251">MTSLGSHQEETAAGPPEERSNPEVEALSDLFRRLTELGLDLDSTDTRLAIVISGPEPLALSIDRPGEFFLWHEVKETHPVTESAQVARLVVERLGLRSSSAGE</sequence>
<organism evidence="2 3">
    <name type="scientific">Actinoallomurus acaciae</name>
    <dbReference type="NCBI Taxonomy" id="502577"/>
    <lineage>
        <taxon>Bacteria</taxon>
        <taxon>Bacillati</taxon>
        <taxon>Actinomycetota</taxon>
        <taxon>Actinomycetes</taxon>
        <taxon>Streptosporangiales</taxon>
        <taxon>Thermomonosporaceae</taxon>
        <taxon>Actinoallomurus</taxon>
    </lineage>
</organism>
<evidence type="ECO:0000313" key="2">
    <source>
        <dbReference type="EMBL" id="MFB9832911.1"/>
    </source>
</evidence>